<reference evidence="3" key="1">
    <citation type="journal article" date="2014" name="Int. J. Syst. Evol. Microbiol.">
        <title>Complete genome sequence of Corynebacterium casei LMG S-19264T (=DSM 44701T), isolated from a smear-ripened cheese.</title>
        <authorList>
            <consortium name="US DOE Joint Genome Institute (JGI-PGF)"/>
            <person name="Walter F."/>
            <person name="Albersmeier A."/>
            <person name="Kalinowski J."/>
            <person name="Ruckert C."/>
        </authorList>
    </citation>
    <scope>NUCLEOTIDE SEQUENCE</scope>
    <source>
        <strain evidence="3">KCTC 23430</strain>
    </source>
</reference>
<evidence type="ECO:0000256" key="1">
    <source>
        <dbReference type="ARBA" id="ARBA00005254"/>
    </source>
</evidence>
<dbReference type="Pfam" id="PF00378">
    <property type="entry name" value="ECH_1"/>
    <property type="match status" value="1"/>
</dbReference>
<comment type="caution">
    <text evidence="3">The sequence shown here is derived from an EMBL/GenBank/DDBJ whole genome shotgun (WGS) entry which is preliminary data.</text>
</comment>
<organism evidence="3 4">
    <name type="scientific">Parahalioglobus pacificus</name>
    <dbReference type="NCBI Taxonomy" id="930806"/>
    <lineage>
        <taxon>Bacteria</taxon>
        <taxon>Pseudomonadati</taxon>
        <taxon>Pseudomonadota</taxon>
        <taxon>Gammaproteobacteria</taxon>
        <taxon>Cellvibrionales</taxon>
        <taxon>Halieaceae</taxon>
        <taxon>Parahalioglobus</taxon>
    </lineage>
</organism>
<dbReference type="CDD" id="cd06558">
    <property type="entry name" value="crotonase-like"/>
    <property type="match status" value="1"/>
</dbReference>
<dbReference type="InterPro" id="IPR001753">
    <property type="entry name" value="Enoyl-CoA_hydra/iso"/>
</dbReference>
<proteinExistence type="inferred from homology"/>
<keyword evidence="4" id="KW-1185">Reference proteome</keyword>
<reference evidence="3" key="2">
    <citation type="submission" date="2020-09" db="EMBL/GenBank/DDBJ databases">
        <authorList>
            <person name="Sun Q."/>
            <person name="Kim S."/>
        </authorList>
    </citation>
    <scope>NUCLEOTIDE SEQUENCE</scope>
    <source>
        <strain evidence="3">KCTC 23430</strain>
    </source>
</reference>
<dbReference type="GO" id="GO:0008300">
    <property type="term" value="P:isoprenoid catabolic process"/>
    <property type="evidence" value="ECO:0007669"/>
    <property type="project" value="TreeGrafter"/>
</dbReference>
<dbReference type="RefSeq" id="WP_189478714.1">
    <property type="nucleotide sequence ID" value="NZ_BMYM01000005.1"/>
</dbReference>
<evidence type="ECO:0000313" key="4">
    <source>
        <dbReference type="Proteomes" id="UP000644693"/>
    </source>
</evidence>
<dbReference type="AlphaFoldDB" id="A0A918XNQ7"/>
<dbReference type="Proteomes" id="UP000644693">
    <property type="component" value="Unassembled WGS sequence"/>
</dbReference>
<evidence type="ECO:0000256" key="2">
    <source>
        <dbReference type="RuleBase" id="RU003707"/>
    </source>
</evidence>
<sequence>MGEHTVITEISNEGIATVTLNRAAKHNAFDDAIIADLHSAFTAIAQRSDVRVMILASAGKSFSAGADLSWMKRMAEYDYGHNLEDAQQLASMLRALHMMPIPTIARVQGAAFGGAVGLVSCCDMAVATPRASFSLSEVQIGLIPATISPYVIAAIGDRFARRYFMTGERFSAEQALLSGLISELVDENELDQRVASLAKQILSNGPQAVRAAKDLVQCVSGEPISDALIADTCARIAHIRVSEEGQEGLGAFLEKRQPAWASTEN</sequence>
<dbReference type="InterPro" id="IPR029045">
    <property type="entry name" value="ClpP/crotonase-like_dom_sf"/>
</dbReference>
<evidence type="ECO:0000313" key="3">
    <source>
        <dbReference type="EMBL" id="GHD39279.1"/>
    </source>
</evidence>
<name>A0A918XNQ7_9GAMM</name>
<dbReference type="InterPro" id="IPR014748">
    <property type="entry name" value="Enoyl-CoA_hydra_C"/>
</dbReference>
<dbReference type="Gene3D" id="3.90.226.10">
    <property type="entry name" value="2-enoyl-CoA Hydratase, Chain A, domain 1"/>
    <property type="match status" value="1"/>
</dbReference>
<dbReference type="PANTHER" id="PTHR42964:SF1">
    <property type="entry name" value="POLYKETIDE BIOSYNTHESIS ENOYL-COA HYDRATASE PKSH-RELATED"/>
    <property type="match status" value="1"/>
</dbReference>
<dbReference type="InterPro" id="IPR018376">
    <property type="entry name" value="Enoyl-CoA_hyd/isom_CS"/>
</dbReference>
<protein>
    <submittedName>
        <fullName evidence="3">Gamma-carboxygeranoyl-CoA hydratase</fullName>
    </submittedName>
</protein>
<dbReference type="EMBL" id="BMYM01000005">
    <property type="protein sequence ID" value="GHD39279.1"/>
    <property type="molecule type" value="Genomic_DNA"/>
</dbReference>
<dbReference type="PROSITE" id="PS00166">
    <property type="entry name" value="ENOYL_COA_HYDRATASE"/>
    <property type="match status" value="1"/>
</dbReference>
<comment type="similarity">
    <text evidence="1 2">Belongs to the enoyl-CoA hydratase/isomerase family.</text>
</comment>
<dbReference type="PANTHER" id="PTHR42964">
    <property type="entry name" value="ENOYL-COA HYDRATASE"/>
    <property type="match status" value="1"/>
</dbReference>
<accession>A0A918XNQ7</accession>
<dbReference type="Gene3D" id="1.10.12.10">
    <property type="entry name" value="Lyase 2-enoyl-coa Hydratase, Chain A, domain 2"/>
    <property type="match status" value="1"/>
</dbReference>
<dbReference type="SUPFAM" id="SSF52096">
    <property type="entry name" value="ClpP/crotonase"/>
    <property type="match status" value="1"/>
</dbReference>
<dbReference type="InterPro" id="IPR051683">
    <property type="entry name" value="Enoyl-CoA_Hydratase/Isomerase"/>
</dbReference>
<dbReference type="GO" id="GO:0003824">
    <property type="term" value="F:catalytic activity"/>
    <property type="evidence" value="ECO:0007669"/>
    <property type="project" value="InterPro"/>
</dbReference>
<gene>
    <name evidence="3" type="primary">liuC</name>
    <name evidence="3" type="ORF">GCM10007053_30560</name>
</gene>